<dbReference type="OrthoDB" id="9786360at2"/>
<dbReference type="PRINTS" id="PR00081">
    <property type="entry name" value="GDHRDH"/>
</dbReference>
<gene>
    <name evidence="3" type="ORF">NLO413_0611</name>
</gene>
<organism evidence="3 4">
    <name type="scientific">Candidatus Neoehrlichia procyonis str. RAC413</name>
    <dbReference type="NCBI Taxonomy" id="1359163"/>
    <lineage>
        <taxon>Bacteria</taxon>
        <taxon>Pseudomonadati</taxon>
        <taxon>Pseudomonadota</taxon>
        <taxon>Alphaproteobacteria</taxon>
        <taxon>Rickettsiales</taxon>
        <taxon>Anaplasmataceae</taxon>
        <taxon>Candidatus Neoehrlichia</taxon>
    </lineage>
</organism>
<keyword evidence="2" id="KW-0560">Oxidoreductase</keyword>
<dbReference type="EMBL" id="LANX01000001">
    <property type="protein sequence ID" value="KJV69230.1"/>
    <property type="molecule type" value="Genomic_DNA"/>
</dbReference>
<dbReference type="PANTHER" id="PTHR43639:SF1">
    <property type="entry name" value="SHORT-CHAIN DEHYDROGENASE_REDUCTASE FAMILY PROTEIN"/>
    <property type="match status" value="1"/>
</dbReference>
<evidence type="ECO:0000256" key="2">
    <source>
        <dbReference type="ARBA" id="ARBA00023002"/>
    </source>
</evidence>
<dbReference type="Proteomes" id="UP000033562">
    <property type="component" value="Unassembled WGS sequence"/>
</dbReference>
<sequence length="235" mass="27018">MLLNDTRYFKKKGVIITGSATRIGRAIAMFLASKGYDIVVHYHTSKSQALNLKKNIEELYQRTCLILQADLLNFATLHHIIDHTFQIMPYCNNLINNASIFYPHTLMQCTELDFDQNYHIHVKVPMFLTQYFAKKCHTTGNIVNIIDSNITHNKSKYFTYMLSKKSLADLTKFTATELAPRIKVNAVCPSAVDDNVLESIFLTQIMQNNILKNILKKVYKLVKINNNITGKIYFS</sequence>
<dbReference type="STRING" id="1359163.NLO413_0611"/>
<protein>
    <submittedName>
        <fullName evidence="3">Short chain dehydrogenase family protein</fullName>
    </submittedName>
</protein>
<dbReference type="Gene3D" id="3.40.50.720">
    <property type="entry name" value="NAD(P)-binding Rossmann-like Domain"/>
    <property type="match status" value="1"/>
</dbReference>
<name>A0A0F3NMG4_9RICK</name>
<proteinExistence type="inferred from homology"/>
<comment type="caution">
    <text evidence="3">The sequence shown here is derived from an EMBL/GenBank/DDBJ whole genome shotgun (WGS) entry which is preliminary data.</text>
</comment>
<dbReference type="InterPro" id="IPR036291">
    <property type="entry name" value="NAD(P)-bd_dom_sf"/>
</dbReference>
<evidence type="ECO:0000256" key="1">
    <source>
        <dbReference type="ARBA" id="ARBA00006484"/>
    </source>
</evidence>
<keyword evidence="4" id="KW-1185">Reference proteome</keyword>
<comment type="similarity">
    <text evidence="1">Belongs to the short-chain dehydrogenases/reductases (SDR) family.</text>
</comment>
<dbReference type="RefSeq" id="WP_045808988.1">
    <property type="nucleotide sequence ID" value="NZ_LANX01000001.1"/>
</dbReference>
<dbReference type="InterPro" id="IPR002347">
    <property type="entry name" value="SDR_fam"/>
</dbReference>
<dbReference type="SUPFAM" id="SSF51735">
    <property type="entry name" value="NAD(P)-binding Rossmann-fold domains"/>
    <property type="match status" value="1"/>
</dbReference>
<accession>A0A0F3NMG4</accession>
<reference evidence="3 4" key="1">
    <citation type="submission" date="2015-02" db="EMBL/GenBank/DDBJ databases">
        <title>Genome Sequencing of Rickettsiales.</title>
        <authorList>
            <person name="Daugherty S.C."/>
            <person name="Su Q."/>
            <person name="Abolude K."/>
            <person name="Beier-Sexton M."/>
            <person name="Carlyon J.A."/>
            <person name="Carter R."/>
            <person name="Day N.P."/>
            <person name="Dumler S.J."/>
            <person name="Dyachenko V."/>
            <person name="Godinez A."/>
            <person name="Kurtti T.J."/>
            <person name="Lichay M."/>
            <person name="Mullins K.E."/>
            <person name="Ott S."/>
            <person name="Pappas-Brown V."/>
            <person name="Paris D.H."/>
            <person name="Patel P."/>
            <person name="Richards A.L."/>
            <person name="Sadzewicz L."/>
            <person name="Sears K."/>
            <person name="Seidman D."/>
            <person name="Sengamalay N."/>
            <person name="Stenos J."/>
            <person name="Tallon L.J."/>
            <person name="Vincent G."/>
            <person name="Fraser C.M."/>
            <person name="Munderloh U."/>
            <person name="Dunning-Hotopp J.C."/>
        </authorList>
    </citation>
    <scope>NUCLEOTIDE SEQUENCE [LARGE SCALE GENOMIC DNA]</scope>
    <source>
        <strain evidence="3 4">RAC413</strain>
    </source>
</reference>
<evidence type="ECO:0000313" key="3">
    <source>
        <dbReference type="EMBL" id="KJV69230.1"/>
    </source>
</evidence>
<dbReference type="PATRIC" id="fig|1359163.3.peg.594"/>
<dbReference type="PANTHER" id="PTHR43639">
    <property type="entry name" value="OXIDOREDUCTASE, SHORT-CHAIN DEHYDROGENASE/REDUCTASE FAMILY (AFU_ORTHOLOGUE AFUA_5G02870)"/>
    <property type="match status" value="1"/>
</dbReference>
<dbReference type="GO" id="GO:0016491">
    <property type="term" value="F:oxidoreductase activity"/>
    <property type="evidence" value="ECO:0007669"/>
    <property type="project" value="UniProtKB-KW"/>
</dbReference>
<dbReference type="AlphaFoldDB" id="A0A0F3NMG4"/>
<dbReference type="Pfam" id="PF00106">
    <property type="entry name" value="adh_short"/>
    <property type="match status" value="1"/>
</dbReference>
<evidence type="ECO:0000313" key="4">
    <source>
        <dbReference type="Proteomes" id="UP000033562"/>
    </source>
</evidence>